<evidence type="ECO:0000259" key="7">
    <source>
        <dbReference type="Pfam" id="PF08281"/>
    </source>
</evidence>
<dbReference type="AlphaFoldDB" id="A0A330GNG6"/>
<keyword evidence="2" id="KW-0805">Transcription regulation</keyword>
<dbReference type="InterPro" id="IPR007627">
    <property type="entry name" value="RNA_pol_sigma70_r2"/>
</dbReference>
<keyword evidence="9" id="KW-1185">Reference proteome</keyword>
<comment type="similarity">
    <text evidence="1">Belongs to the sigma-70 factor family. ECF subfamily.</text>
</comment>
<dbReference type="PANTHER" id="PTHR43133">
    <property type="entry name" value="RNA POLYMERASE ECF-TYPE SIGMA FACTO"/>
    <property type="match status" value="1"/>
</dbReference>
<feature type="domain" description="RNA polymerase sigma-70 region 2" evidence="6">
    <location>
        <begin position="31"/>
        <end position="96"/>
    </location>
</feature>
<evidence type="ECO:0000259" key="6">
    <source>
        <dbReference type="Pfam" id="PF04542"/>
    </source>
</evidence>
<sequence length="178" mass="19818">MTGKDEAELSRLLRAAIAGDERAYADFLHRIAALVRGFVRRKIVQGGVDPEDVVQETLLAIHVKRHTWRSDAPVLPWVYAIARFKLIDAFRRRGRRIEVEIDEIAETFAEPETETVSERDINRALEGLPPTQRSVVSSISVDGHSIGETAAKLGVSETAVRVSLHRGLAAIAKRFGRQ</sequence>
<dbReference type="EMBL" id="QMBQ01000007">
    <property type="protein sequence ID" value="RAZ73672.1"/>
    <property type="molecule type" value="Genomic_DNA"/>
</dbReference>
<keyword evidence="4" id="KW-0238">DNA-binding</keyword>
<dbReference type="RefSeq" id="WP_112129475.1">
    <property type="nucleotide sequence ID" value="NZ_QMBQ01000007.1"/>
</dbReference>
<dbReference type="GO" id="GO:0003677">
    <property type="term" value="F:DNA binding"/>
    <property type="evidence" value="ECO:0007669"/>
    <property type="project" value="UniProtKB-KW"/>
</dbReference>
<dbReference type="Gene3D" id="1.10.10.10">
    <property type="entry name" value="Winged helix-like DNA-binding domain superfamily/Winged helix DNA-binding domain"/>
    <property type="match status" value="1"/>
</dbReference>
<dbReference type="NCBIfam" id="NF009165">
    <property type="entry name" value="PRK12512.1"/>
    <property type="match status" value="1"/>
</dbReference>
<dbReference type="OrthoDB" id="7041663at2"/>
<organism evidence="8 9">
    <name type="scientific">Mesorhizobium atlanticum</name>
    <dbReference type="NCBI Taxonomy" id="2233532"/>
    <lineage>
        <taxon>Bacteria</taxon>
        <taxon>Pseudomonadati</taxon>
        <taxon>Pseudomonadota</taxon>
        <taxon>Alphaproteobacteria</taxon>
        <taxon>Hyphomicrobiales</taxon>
        <taxon>Phyllobacteriaceae</taxon>
        <taxon>Mesorhizobium</taxon>
    </lineage>
</organism>
<evidence type="ECO:0000313" key="8">
    <source>
        <dbReference type="EMBL" id="RAZ73672.1"/>
    </source>
</evidence>
<evidence type="ECO:0000256" key="3">
    <source>
        <dbReference type="ARBA" id="ARBA00023082"/>
    </source>
</evidence>
<evidence type="ECO:0000256" key="4">
    <source>
        <dbReference type="ARBA" id="ARBA00023125"/>
    </source>
</evidence>
<accession>A0A330GNG6</accession>
<evidence type="ECO:0000256" key="2">
    <source>
        <dbReference type="ARBA" id="ARBA00023015"/>
    </source>
</evidence>
<evidence type="ECO:0000256" key="1">
    <source>
        <dbReference type="ARBA" id="ARBA00010641"/>
    </source>
</evidence>
<name>A0A330GNG6_9HYPH</name>
<dbReference type="SUPFAM" id="SSF88946">
    <property type="entry name" value="Sigma2 domain of RNA polymerase sigma factors"/>
    <property type="match status" value="1"/>
</dbReference>
<dbReference type="Pfam" id="PF08281">
    <property type="entry name" value="Sigma70_r4_2"/>
    <property type="match status" value="1"/>
</dbReference>
<dbReference type="GO" id="GO:0006352">
    <property type="term" value="P:DNA-templated transcription initiation"/>
    <property type="evidence" value="ECO:0007669"/>
    <property type="project" value="InterPro"/>
</dbReference>
<dbReference type="InterPro" id="IPR039425">
    <property type="entry name" value="RNA_pol_sigma-70-like"/>
</dbReference>
<dbReference type="Gene3D" id="1.10.1740.10">
    <property type="match status" value="1"/>
</dbReference>
<dbReference type="SUPFAM" id="SSF88659">
    <property type="entry name" value="Sigma3 and sigma4 domains of RNA polymerase sigma factors"/>
    <property type="match status" value="1"/>
</dbReference>
<protein>
    <submittedName>
        <fullName evidence="8">RNA polymerase subunit sigma</fullName>
    </submittedName>
</protein>
<evidence type="ECO:0000256" key="5">
    <source>
        <dbReference type="ARBA" id="ARBA00023163"/>
    </source>
</evidence>
<evidence type="ECO:0000313" key="9">
    <source>
        <dbReference type="Proteomes" id="UP000251956"/>
    </source>
</evidence>
<dbReference type="PANTHER" id="PTHR43133:SF58">
    <property type="entry name" value="ECF RNA POLYMERASE SIGMA FACTOR SIGD"/>
    <property type="match status" value="1"/>
</dbReference>
<proteinExistence type="inferred from homology"/>
<dbReference type="InterPro" id="IPR036388">
    <property type="entry name" value="WH-like_DNA-bd_sf"/>
</dbReference>
<dbReference type="InterPro" id="IPR013324">
    <property type="entry name" value="RNA_pol_sigma_r3/r4-like"/>
</dbReference>
<gene>
    <name evidence="8" type="ORF">DPM35_22700</name>
</gene>
<dbReference type="InterPro" id="IPR014284">
    <property type="entry name" value="RNA_pol_sigma-70_dom"/>
</dbReference>
<keyword evidence="3" id="KW-0731">Sigma factor</keyword>
<dbReference type="InterPro" id="IPR013325">
    <property type="entry name" value="RNA_pol_sigma_r2"/>
</dbReference>
<dbReference type="NCBIfam" id="TIGR02937">
    <property type="entry name" value="sigma70-ECF"/>
    <property type="match status" value="1"/>
</dbReference>
<comment type="caution">
    <text evidence="8">The sequence shown here is derived from an EMBL/GenBank/DDBJ whole genome shotgun (WGS) entry which is preliminary data.</text>
</comment>
<reference evidence="8 9" key="1">
    <citation type="submission" date="2018-07" db="EMBL/GenBank/DDBJ databases">
        <title>Diversity of Mesorhizobium strains in Brazil.</title>
        <authorList>
            <person name="Helene L.C.F."/>
            <person name="Dall'Agnol R."/>
            <person name="Delamuta J.R.M."/>
            <person name="Hungria M."/>
        </authorList>
    </citation>
    <scope>NUCLEOTIDE SEQUENCE [LARGE SCALE GENOMIC DNA]</scope>
    <source>
        <strain evidence="8 9">CNPSo 3140</strain>
    </source>
</reference>
<keyword evidence="5" id="KW-0804">Transcription</keyword>
<dbReference type="GO" id="GO:0016987">
    <property type="term" value="F:sigma factor activity"/>
    <property type="evidence" value="ECO:0007669"/>
    <property type="project" value="UniProtKB-KW"/>
</dbReference>
<dbReference type="InterPro" id="IPR013249">
    <property type="entry name" value="RNA_pol_sigma70_r4_t2"/>
</dbReference>
<dbReference type="Proteomes" id="UP000251956">
    <property type="component" value="Unassembled WGS sequence"/>
</dbReference>
<feature type="domain" description="RNA polymerase sigma factor 70 region 4 type 2" evidence="7">
    <location>
        <begin position="120"/>
        <end position="170"/>
    </location>
</feature>
<dbReference type="Pfam" id="PF04542">
    <property type="entry name" value="Sigma70_r2"/>
    <property type="match status" value="1"/>
</dbReference>